<dbReference type="OrthoDB" id="953at2157"/>
<name>A0A7D5TAU4_9EURY</name>
<dbReference type="InterPro" id="IPR012349">
    <property type="entry name" value="Split_barrel_FMN-bd"/>
</dbReference>
<dbReference type="KEGG" id="hpel:HZS54_08205"/>
<dbReference type="Pfam" id="PF12900">
    <property type="entry name" value="Pyridox_ox_2"/>
    <property type="match status" value="1"/>
</dbReference>
<dbReference type="InterPro" id="IPR024747">
    <property type="entry name" value="Pyridox_Oxase-rel"/>
</dbReference>
<dbReference type="AlphaFoldDB" id="A0A7D5TAU4"/>
<dbReference type="Gene3D" id="2.30.110.10">
    <property type="entry name" value="Electron Transport, Fmn-binding Protein, Chain A"/>
    <property type="match status" value="1"/>
</dbReference>
<dbReference type="EMBL" id="CP058909">
    <property type="protein sequence ID" value="QLH81609.1"/>
    <property type="molecule type" value="Genomic_DNA"/>
</dbReference>
<dbReference type="Proteomes" id="UP000509346">
    <property type="component" value="Chromosome"/>
</dbReference>
<dbReference type="GeneID" id="56082564"/>
<sequence>MSDAEEIEMGGDEVDQFLGSGGTGVLSLSTMGDEPPDAVPVSYGYDAEDRVFYFRISVGHGDDPGDLAGRAVTFVAYGDDEGGEDGRWRSVVARGRLHDTEEAGIATETLAEMERVDIPLVDVFEEPLRMVSFDFFRLDPDEFTGRRESLVND</sequence>
<evidence type="ECO:0000313" key="1">
    <source>
        <dbReference type="EMBL" id="QLH81609.1"/>
    </source>
</evidence>
<reference evidence="1 2" key="1">
    <citation type="submission" date="2020-07" db="EMBL/GenBank/DDBJ databases">
        <title>Halosimplex litoreum sp. nov. and Halosimplex rubrum sp. nov., isolated from different salt environments.</title>
        <authorList>
            <person name="Cui H."/>
        </authorList>
    </citation>
    <scope>NUCLEOTIDE SEQUENCE [LARGE SCALE GENOMIC DNA]</scope>
    <source>
        <strain evidence="1 2">R2</strain>
    </source>
</reference>
<gene>
    <name evidence="1" type="ORF">HZS54_08205</name>
</gene>
<proteinExistence type="predicted"/>
<accession>A0A7D5TAU4</accession>
<dbReference type="RefSeq" id="WP_179921766.1">
    <property type="nucleotide sequence ID" value="NZ_CP058909.1"/>
</dbReference>
<dbReference type="SUPFAM" id="SSF50475">
    <property type="entry name" value="FMN-binding split barrel"/>
    <property type="match status" value="1"/>
</dbReference>
<keyword evidence="2" id="KW-1185">Reference proteome</keyword>
<protein>
    <submittedName>
        <fullName evidence="1">Pyridoxamine 5'-phosphate oxidase family protein</fullName>
    </submittedName>
</protein>
<organism evidence="1 2">
    <name type="scientific">Halosimplex pelagicum</name>
    <dbReference type="NCBI Taxonomy" id="869886"/>
    <lineage>
        <taxon>Archaea</taxon>
        <taxon>Methanobacteriati</taxon>
        <taxon>Methanobacteriota</taxon>
        <taxon>Stenosarchaea group</taxon>
        <taxon>Halobacteria</taxon>
        <taxon>Halobacteriales</taxon>
        <taxon>Haloarculaceae</taxon>
        <taxon>Halosimplex</taxon>
    </lineage>
</organism>
<evidence type="ECO:0000313" key="2">
    <source>
        <dbReference type="Proteomes" id="UP000509346"/>
    </source>
</evidence>